<dbReference type="InterPro" id="IPR011712">
    <property type="entry name" value="Sig_transdc_His_kin_sub3_dim/P"/>
</dbReference>
<dbReference type="EMBL" id="CP069534">
    <property type="protein sequence ID" value="QRP70349.1"/>
    <property type="molecule type" value="Genomic_DNA"/>
</dbReference>
<keyword evidence="9" id="KW-1133">Transmembrane helix</keyword>
<evidence type="ECO:0000256" key="4">
    <source>
        <dbReference type="ARBA" id="ARBA00022679"/>
    </source>
</evidence>
<evidence type="ECO:0000256" key="9">
    <source>
        <dbReference type="SAM" id="Phobius"/>
    </source>
</evidence>
<dbReference type="EC" id="2.7.13.3" evidence="2"/>
<dbReference type="SUPFAM" id="SSF55874">
    <property type="entry name" value="ATPase domain of HSP90 chaperone/DNA topoisomerase II/histidine kinase"/>
    <property type="match status" value="1"/>
</dbReference>
<evidence type="ECO:0000256" key="2">
    <source>
        <dbReference type="ARBA" id="ARBA00012438"/>
    </source>
</evidence>
<dbReference type="Proteomes" id="UP000617681">
    <property type="component" value="Chromosome"/>
</dbReference>
<keyword evidence="9" id="KW-0812">Transmembrane</keyword>
<evidence type="ECO:0000259" key="10">
    <source>
        <dbReference type="Pfam" id="PF07730"/>
    </source>
</evidence>
<keyword evidence="5" id="KW-0547">Nucleotide-binding</keyword>
<evidence type="ECO:0000256" key="5">
    <source>
        <dbReference type="ARBA" id="ARBA00022741"/>
    </source>
</evidence>
<feature type="transmembrane region" description="Helical" evidence="9">
    <location>
        <begin position="69"/>
        <end position="99"/>
    </location>
</feature>
<feature type="transmembrane region" description="Helical" evidence="9">
    <location>
        <begin position="106"/>
        <end position="123"/>
    </location>
</feature>
<keyword evidence="9" id="KW-0472">Membrane</keyword>
<dbReference type="PANTHER" id="PTHR24421:SF10">
    <property type="entry name" value="NITRATE_NITRITE SENSOR PROTEIN NARQ"/>
    <property type="match status" value="1"/>
</dbReference>
<evidence type="ECO:0000256" key="3">
    <source>
        <dbReference type="ARBA" id="ARBA00022553"/>
    </source>
</evidence>
<reference evidence="11 13" key="1">
    <citation type="submission" date="2020-12" db="EMBL/GenBank/DDBJ databases">
        <title>FDA dAtabase for Regulatory Grade micrObial Sequences (FDA-ARGOS): Supporting development and validation of Infectious Disease Dx tests.</title>
        <authorList>
            <person name="Sproer C."/>
            <person name="Gronow S."/>
            <person name="Severitt S."/>
            <person name="Schroder I."/>
            <person name="Tallon L."/>
            <person name="Sadzewicz L."/>
            <person name="Zhao X."/>
            <person name="Boylan J."/>
            <person name="Ott S."/>
            <person name="Bowen H."/>
            <person name="Vavikolanu K."/>
            <person name="Mehta A."/>
            <person name="Aluvathingal J."/>
            <person name="Nadendla S."/>
            <person name="Lowell S."/>
            <person name="Myers T."/>
            <person name="Yan Y."/>
            <person name="Sichtig H."/>
        </authorList>
    </citation>
    <scope>NUCLEOTIDE SEQUENCE [LARGE SCALE GENOMIC DNA]</scope>
    <source>
        <strain evidence="11 13">FDAARGOS_1053</strain>
        <strain evidence="12">FDAARGOS_1191</strain>
    </source>
</reference>
<protein>
    <recommendedName>
        <fullName evidence="2">histidine kinase</fullName>
        <ecNumber evidence="2">2.7.13.3</ecNumber>
    </recommendedName>
</protein>
<feature type="transmembrane region" description="Helical" evidence="9">
    <location>
        <begin position="20"/>
        <end position="37"/>
    </location>
</feature>
<evidence type="ECO:0000256" key="1">
    <source>
        <dbReference type="ARBA" id="ARBA00000085"/>
    </source>
</evidence>
<dbReference type="GO" id="GO:0005524">
    <property type="term" value="F:ATP binding"/>
    <property type="evidence" value="ECO:0007669"/>
    <property type="project" value="UniProtKB-KW"/>
</dbReference>
<dbReference type="InterPro" id="IPR036890">
    <property type="entry name" value="HATPase_C_sf"/>
</dbReference>
<dbReference type="PANTHER" id="PTHR24421">
    <property type="entry name" value="NITRATE/NITRITE SENSOR PROTEIN NARX-RELATED"/>
    <property type="match status" value="1"/>
</dbReference>
<feature type="transmembrane region" description="Helical" evidence="9">
    <location>
        <begin position="135"/>
        <end position="153"/>
    </location>
</feature>
<evidence type="ECO:0000256" key="7">
    <source>
        <dbReference type="ARBA" id="ARBA00022840"/>
    </source>
</evidence>
<dbReference type="Pfam" id="PF07730">
    <property type="entry name" value="HisKA_3"/>
    <property type="match status" value="1"/>
</dbReference>
<comment type="catalytic activity">
    <reaction evidence="1">
        <text>ATP + protein L-histidine = ADP + protein N-phospho-L-histidine.</text>
        <dbReference type="EC" id="2.7.13.3"/>
    </reaction>
</comment>
<evidence type="ECO:0000313" key="13">
    <source>
        <dbReference type="Proteomes" id="UP000596145"/>
    </source>
</evidence>
<name>A0A7T4EGS9_9CORY</name>
<proteinExistence type="predicted"/>
<keyword evidence="6" id="KW-0418">Kinase</keyword>
<feature type="domain" description="Signal transduction histidine kinase subgroup 3 dimerisation and phosphoacceptor" evidence="10">
    <location>
        <begin position="174"/>
        <end position="235"/>
    </location>
</feature>
<sequence length="386" mass="41434">MPVAAFIICGVMDLLRNRPVVIVAMTGITVLIINLLLRPEAVHPVVIASGTALVVFTLTAFRFPIVSSALFIVVFLTIAASDYRLVSSVLLAPILAGVVAFRGRRILTLCVSLGLWGIGVIDPRDLQHGTSAQGILVWGAIIGAGTAFGWAAGRYQRKHEKLVEEWTEDLAKHRKALALALHDSVASSLTATAMRSEALALERAHDEALAHELNQIAQDVRSAMSETRALMKVLSTNDMDALHTDSASPTTFHAICEIVTERLESVGLHVDVVSMAPAEALRFNARTLRAIADILNEASINAIKYSKPGSTVTLLVTDRKQTVAISMENEMLTGDADRSILPLTPSAFSSGLGLPSITELAQRVGGNVHTENDGRMWTLTLTLPTP</sequence>
<keyword evidence="3" id="KW-0597">Phosphoprotein</keyword>
<gene>
    <name evidence="11" type="ORF">I6I10_04140</name>
    <name evidence="12" type="ORF">I6J21_11425</name>
</gene>
<dbReference type="EMBL" id="CP066007">
    <property type="protein sequence ID" value="QQB47109.1"/>
    <property type="molecule type" value="Genomic_DNA"/>
</dbReference>
<keyword evidence="7" id="KW-0067">ATP-binding</keyword>
<dbReference type="GO" id="GO:0016020">
    <property type="term" value="C:membrane"/>
    <property type="evidence" value="ECO:0007669"/>
    <property type="project" value="InterPro"/>
</dbReference>
<dbReference type="GO" id="GO:0000155">
    <property type="term" value="F:phosphorelay sensor kinase activity"/>
    <property type="evidence" value="ECO:0007669"/>
    <property type="project" value="InterPro"/>
</dbReference>
<keyword evidence="8" id="KW-0902">Two-component regulatory system</keyword>
<dbReference type="InterPro" id="IPR050482">
    <property type="entry name" value="Sensor_HK_TwoCompSys"/>
</dbReference>
<dbReference type="AlphaFoldDB" id="A0A7T4EGS9"/>
<dbReference type="Gene3D" id="1.20.5.1930">
    <property type="match status" value="1"/>
</dbReference>
<dbReference type="Proteomes" id="UP000596145">
    <property type="component" value="Chromosome"/>
</dbReference>
<dbReference type="GO" id="GO:0046983">
    <property type="term" value="F:protein dimerization activity"/>
    <property type="evidence" value="ECO:0007669"/>
    <property type="project" value="InterPro"/>
</dbReference>
<evidence type="ECO:0000313" key="11">
    <source>
        <dbReference type="EMBL" id="QQB47109.1"/>
    </source>
</evidence>
<evidence type="ECO:0000256" key="6">
    <source>
        <dbReference type="ARBA" id="ARBA00022777"/>
    </source>
</evidence>
<evidence type="ECO:0000256" key="8">
    <source>
        <dbReference type="ARBA" id="ARBA00023012"/>
    </source>
</evidence>
<evidence type="ECO:0000313" key="12">
    <source>
        <dbReference type="EMBL" id="QRP70349.1"/>
    </source>
</evidence>
<dbReference type="OrthoDB" id="227596at2"/>
<dbReference type="Gene3D" id="3.30.565.10">
    <property type="entry name" value="Histidine kinase-like ATPase, C-terminal domain"/>
    <property type="match status" value="1"/>
</dbReference>
<organism evidence="11 13">
    <name type="scientific">Corynebacterium glucuronolyticum</name>
    <dbReference type="NCBI Taxonomy" id="39791"/>
    <lineage>
        <taxon>Bacteria</taxon>
        <taxon>Bacillati</taxon>
        <taxon>Actinomycetota</taxon>
        <taxon>Actinomycetes</taxon>
        <taxon>Mycobacteriales</taxon>
        <taxon>Corynebacteriaceae</taxon>
        <taxon>Corynebacterium</taxon>
    </lineage>
</organism>
<keyword evidence="4" id="KW-0808">Transferase</keyword>
<accession>A0A7T4EGS9</accession>